<evidence type="ECO:0000313" key="2">
    <source>
        <dbReference type="Proteomes" id="UP000827976"/>
    </source>
</evidence>
<evidence type="ECO:0000313" key="1">
    <source>
        <dbReference type="EMBL" id="KAH7657276.1"/>
    </source>
</evidence>
<sequence>MFEIPMERIIEALYNLTRATKDFQVYWRKPWLHAYDKCTYMFPGDTFTLDPINFRFYNIGGLTISFYKQFLGVSQREYLIFEKFSKEWDYVDLSEHEDGQQLLRADLQKEVEEHELSEIDWSKLQSDISELKNEIEGLKNDSISLGSAISPSNLDFSAVKLNLQVLYGIFCKLYIYAPDNDINVHNLPELLSFVNRFFAVLFLSQILDLSWSVSN</sequence>
<reference evidence="2" key="1">
    <citation type="journal article" date="2022" name="Nat. Commun.">
        <title>Chromosome evolution and the genetic basis of agronomically important traits in greater yam.</title>
        <authorList>
            <person name="Bredeson J.V."/>
            <person name="Lyons J.B."/>
            <person name="Oniyinde I.O."/>
            <person name="Okereke N.R."/>
            <person name="Kolade O."/>
            <person name="Nnabue I."/>
            <person name="Nwadili C.O."/>
            <person name="Hribova E."/>
            <person name="Parker M."/>
            <person name="Nwogha J."/>
            <person name="Shu S."/>
            <person name="Carlson J."/>
            <person name="Kariba R."/>
            <person name="Muthemba S."/>
            <person name="Knop K."/>
            <person name="Barton G.J."/>
            <person name="Sherwood A.V."/>
            <person name="Lopez-Montes A."/>
            <person name="Asiedu R."/>
            <person name="Jamnadass R."/>
            <person name="Muchugi A."/>
            <person name="Goodstein D."/>
            <person name="Egesi C.N."/>
            <person name="Featherston J."/>
            <person name="Asfaw A."/>
            <person name="Simpson G.G."/>
            <person name="Dolezel J."/>
            <person name="Hendre P.S."/>
            <person name="Van Deynze A."/>
            <person name="Kumar P.L."/>
            <person name="Obidiegwu J.E."/>
            <person name="Bhattacharjee R."/>
            <person name="Rokhsar D.S."/>
        </authorList>
    </citation>
    <scope>NUCLEOTIDE SEQUENCE [LARGE SCALE GENOMIC DNA]</scope>
    <source>
        <strain evidence="2">cv. TDa95/00328</strain>
    </source>
</reference>
<organism evidence="1 2">
    <name type="scientific">Dioscorea alata</name>
    <name type="common">Purple yam</name>
    <dbReference type="NCBI Taxonomy" id="55571"/>
    <lineage>
        <taxon>Eukaryota</taxon>
        <taxon>Viridiplantae</taxon>
        <taxon>Streptophyta</taxon>
        <taxon>Embryophyta</taxon>
        <taxon>Tracheophyta</taxon>
        <taxon>Spermatophyta</taxon>
        <taxon>Magnoliopsida</taxon>
        <taxon>Liliopsida</taxon>
        <taxon>Dioscoreales</taxon>
        <taxon>Dioscoreaceae</taxon>
        <taxon>Dioscorea</taxon>
    </lineage>
</organism>
<name>A0ACB7UAJ2_DIOAL</name>
<dbReference type="Proteomes" id="UP000827976">
    <property type="component" value="Chromosome 17"/>
</dbReference>
<proteinExistence type="predicted"/>
<gene>
    <name evidence="1" type="ORF">IHE45_17G011500</name>
</gene>
<accession>A0ACB7UAJ2</accession>
<keyword evidence="2" id="KW-1185">Reference proteome</keyword>
<protein>
    <submittedName>
        <fullName evidence="1">Uncharacterized protein</fullName>
    </submittedName>
</protein>
<dbReference type="EMBL" id="CM037027">
    <property type="protein sequence ID" value="KAH7657276.1"/>
    <property type="molecule type" value="Genomic_DNA"/>
</dbReference>
<comment type="caution">
    <text evidence="1">The sequence shown here is derived from an EMBL/GenBank/DDBJ whole genome shotgun (WGS) entry which is preliminary data.</text>
</comment>